<gene>
    <name evidence="1" type="ORF">DFQ09_1152</name>
</gene>
<evidence type="ECO:0000313" key="2">
    <source>
        <dbReference type="Proteomes" id="UP000256919"/>
    </source>
</evidence>
<proteinExistence type="predicted"/>
<protein>
    <recommendedName>
        <fullName evidence="3">DUF4304 domain-containing protein</fullName>
    </recommendedName>
</protein>
<dbReference type="Proteomes" id="UP000256919">
    <property type="component" value="Unassembled WGS sequence"/>
</dbReference>
<dbReference type="EMBL" id="QREI01000015">
    <property type="protein sequence ID" value="REE07634.1"/>
    <property type="molecule type" value="Genomic_DNA"/>
</dbReference>
<accession>A0A3D9LM49</accession>
<sequence length="251" mass="30305">MKISSINKIINDIVMNPMSEKLSDYGFKYKKTDSSFILYRNGYSFIISLYRRDYRFIFDELNGKVFITFRFGYSLNLTDYNKWYLQKFNEESEVRYGISIDYIYLELNDSQYNQSDFSKQQHLPISFIKNAENDLINELDGRKHISFKNYFENILQERVRFLDDGVDLRSVGKGKNLLPMAQLCVPIYYEQFDYAQELFDKHYQFRIDYIMKAKSENQEKEKLKQYSKDFDEFIESAKELIGKEYKNPYNF</sequence>
<reference evidence="1 2" key="1">
    <citation type="submission" date="2018-07" db="EMBL/GenBank/DDBJ databases">
        <title>Genomic Encyclopedia of Type Strains, Phase III (KMG-III): the genomes of soil and plant-associated and newly described type strains.</title>
        <authorList>
            <person name="Whitman W."/>
        </authorList>
    </citation>
    <scope>NUCLEOTIDE SEQUENCE [LARGE SCALE GENOMIC DNA]</scope>
    <source>
        <strain evidence="1 2">CECT 7948</strain>
    </source>
</reference>
<comment type="caution">
    <text evidence="1">The sequence shown here is derived from an EMBL/GenBank/DDBJ whole genome shotgun (WGS) entry which is preliminary data.</text>
</comment>
<dbReference type="RefSeq" id="WP_115813017.1">
    <property type="nucleotide sequence ID" value="NZ_QREI01000015.1"/>
</dbReference>
<evidence type="ECO:0000313" key="1">
    <source>
        <dbReference type="EMBL" id="REE07634.1"/>
    </source>
</evidence>
<name>A0A3D9LM49_9FLAO</name>
<keyword evidence="2" id="KW-1185">Reference proteome</keyword>
<evidence type="ECO:0008006" key="3">
    <source>
        <dbReference type="Google" id="ProtNLM"/>
    </source>
</evidence>
<organism evidence="1 2">
    <name type="scientific">Winogradskyella pacifica</name>
    <dbReference type="NCBI Taxonomy" id="664642"/>
    <lineage>
        <taxon>Bacteria</taxon>
        <taxon>Pseudomonadati</taxon>
        <taxon>Bacteroidota</taxon>
        <taxon>Flavobacteriia</taxon>
        <taxon>Flavobacteriales</taxon>
        <taxon>Flavobacteriaceae</taxon>
        <taxon>Winogradskyella</taxon>
    </lineage>
</organism>
<dbReference type="OrthoDB" id="9841293at2"/>
<dbReference type="AlphaFoldDB" id="A0A3D9LM49"/>